<keyword evidence="4 6" id="KW-0238">DNA-binding</keyword>
<gene>
    <name evidence="8" type="primary">KAFR0B00510</name>
    <name evidence="8" type="ORF">KAFR_0B00510</name>
</gene>
<dbReference type="GO" id="GO:0006270">
    <property type="term" value="P:DNA replication initiation"/>
    <property type="evidence" value="ECO:0007669"/>
    <property type="project" value="EnsemblFungi"/>
</dbReference>
<dbReference type="eggNOG" id="KOG2228">
    <property type="taxonomic scope" value="Eukaryota"/>
</dbReference>
<dbReference type="STRING" id="1071382.H2APQ0"/>
<dbReference type="GO" id="GO:0005656">
    <property type="term" value="C:nuclear pre-replicative complex"/>
    <property type="evidence" value="ECO:0007669"/>
    <property type="project" value="EnsemblFungi"/>
</dbReference>
<dbReference type="RefSeq" id="XP_003955485.1">
    <property type="nucleotide sequence ID" value="XM_003955436.1"/>
</dbReference>
<dbReference type="PIRSF" id="PIRSF007858">
    <property type="entry name" value="ORC4"/>
    <property type="match status" value="1"/>
</dbReference>
<dbReference type="KEGG" id="kaf:KAFR_0B00510"/>
<comment type="subcellular location">
    <subcellularLocation>
        <location evidence="1 6">Nucleus</location>
    </subcellularLocation>
</comment>
<reference evidence="8 9" key="1">
    <citation type="journal article" date="2011" name="Proc. Natl. Acad. Sci. U.S.A.">
        <title>Evolutionary erosion of yeast sex chromosomes by mating-type switching accidents.</title>
        <authorList>
            <person name="Gordon J.L."/>
            <person name="Armisen D."/>
            <person name="Proux-Wera E."/>
            <person name="Oheigeartaigh S.S."/>
            <person name="Byrne K.P."/>
            <person name="Wolfe K.H."/>
        </authorList>
    </citation>
    <scope>NUCLEOTIDE SEQUENCE [LARGE SCALE GENOMIC DNA]</scope>
    <source>
        <strain evidence="9">ATCC 22294 / BCRC 22015 / CBS 2517 / CECT 1963 / NBRC 1671 / NRRL Y-8276</strain>
    </source>
</reference>
<dbReference type="Pfam" id="PF14629">
    <property type="entry name" value="ORC4_C"/>
    <property type="match status" value="1"/>
</dbReference>
<dbReference type="GO" id="GO:0031261">
    <property type="term" value="C:DNA replication preinitiation complex"/>
    <property type="evidence" value="ECO:0007669"/>
    <property type="project" value="EnsemblFungi"/>
</dbReference>
<accession>H2APQ0</accession>
<proteinExistence type="inferred from homology"/>
<feature type="domain" description="Origin recognition complex subunit 4 C-terminal" evidence="7">
    <location>
        <begin position="305"/>
        <end position="528"/>
    </location>
</feature>
<evidence type="ECO:0000256" key="2">
    <source>
        <dbReference type="ARBA" id="ARBA00005334"/>
    </source>
</evidence>
<dbReference type="HOGENOM" id="CLU_007115_4_0_1"/>
<sequence length="540" mass="61705">MDSAAIVDDAIVIEDNEDFVVEENSIKLLPIKRSADDGLNHAHVSVKKSKSTYNDVESGFRLFRKHLMRHLNHSLQAEQTRIFKYLTDTKEEISRVLKQSIIQKESHSIIMVGPRNSYKSFLIDHELRLLSKNYKNQFITVKLNGFIHSENAAINGIAAQLQTQLEELQGTEQTLAEPVLKEQDAINTDISSGSLTEVFEKILRLLDSAATKTNNVNKSNNDTKITVLFVFDEIDTFAGPVRQTLLYNLFDMVEHARVPVCIFGNTTKLNILEYLEKRVKSRFSQRIVYMPQLKDLDEFANTVAELLSPLPASLENDNEQYLSQWNNLISELVKDEKSNLFNQIRLNYDTFKSLATFKNSIIPLIGSGQNFEDLKLSMLSCKLIEGYHLNQLQNGLTSTIRSLSDLELAVLIAAARVSLKSKDEMINFNLTYVEYKEMIKSINAKVPTSSNLTTNRHLIKLWEKDDVKNVWETLQGFTFITEKGAIGIRESAIAAFYASNYQFHGSTIPFDLRLYQMQVTLKELRTVVPRSSMYYTWTQL</sequence>
<comment type="similarity">
    <text evidence="2 6">Belongs to the ORC4 family.</text>
</comment>
<evidence type="ECO:0000256" key="4">
    <source>
        <dbReference type="ARBA" id="ARBA00023125"/>
    </source>
</evidence>
<dbReference type="EMBL" id="HE650822">
    <property type="protein sequence ID" value="CCF56350.1"/>
    <property type="molecule type" value="Genomic_DNA"/>
</dbReference>
<keyword evidence="3 6" id="KW-0235">DNA replication</keyword>
<keyword evidence="5 6" id="KW-0539">Nucleus</keyword>
<dbReference type="PANTHER" id="PTHR12087">
    <property type="entry name" value="ORIGIN RECOGNITION COMPLEX SUBUNIT 4"/>
    <property type="match status" value="1"/>
</dbReference>
<dbReference type="SUPFAM" id="SSF52540">
    <property type="entry name" value="P-loop containing nucleoside triphosphate hydrolases"/>
    <property type="match status" value="1"/>
</dbReference>
<dbReference type="GeneID" id="13882472"/>
<evidence type="ECO:0000256" key="3">
    <source>
        <dbReference type="ARBA" id="ARBA00022705"/>
    </source>
</evidence>
<evidence type="ECO:0000313" key="8">
    <source>
        <dbReference type="EMBL" id="CCF56350.1"/>
    </source>
</evidence>
<keyword evidence="9" id="KW-1185">Reference proteome</keyword>
<dbReference type="GO" id="GO:0003688">
    <property type="term" value="F:DNA replication origin binding"/>
    <property type="evidence" value="ECO:0007669"/>
    <property type="project" value="EnsemblFungi"/>
</dbReference>
<evidence type="ECO:0000256" key="1">
    <source>
        <dbReference type="ARBA" id="ARBA00004123"/>
    </source>
</evidence>
<evidence type="ECO:0000313" key="9">
    <source>
        <dbReference type="Proteomes" id="UP000005220"/>
    </source>
</evidence>
<dbReference type="GO" id="GO:0030466">
    <property type="term" value="P:silent mating-type cassette heterochromatin formation"/>
    <property type="evidence" value="ECO:0007669"/>
    <property type="project" value="EnsemblFungi"/>
</dbReference>
<dbReference type="InParanoid" id="H2APQ0"/>
<organism evidence="8 9">
    <name type="scientific">Kazachstania africana (strain ATCC 22294 / BCRC 22015 / CBS 2517 / CECT 1963 / NBRC 1671 / NRRL Y-8276)</name>
    <name type="common">Yeast</name>
    <name type="synonym">Kluyveromyces africanus</name>
    <dbReference type="NCBI Taxonomy" id="1071382"/>
    <lineage>
        <taxon>Eukaryota</taxon>
        <taxon>Fungi</taxon>
        <taxon>Dikarya</taxon>
        <taxon>Ascomycota</taxon>
        <taxon>Saccharomycotina</taxon>
        <taxon>Saccharomycetes</taxon>
        <taxon>Saccharomycetales</taxon>
        <taxon>Saccharomycetaceae</taxon>
        <taxon>Kazachstania</taxon>
    </lineage>
</organism>
<dbReference type="InterPro" id="IPR032705">
    <property type="entry name" value="ORC4_C"/>
</dbReference>
<dbReference type="AlphaFoldDB" id="H2APQ0"/>
<evidence type="ECO:0000259" key="7">
    <source>
        <dbReference type="Pfam" id="PF14629"/>
    </source>
</evidence>
<name>H2APQ0_KAZAF</name>
<dbReference type="Gene3D" id="3.40.50.300">
    <property type="entry name" value="P-loop containing nucleotide triphosphate hydrolases"/>
    <property type="match status" value="1"/>
</dbReference>
<comment type="function">
    <text evidence="6">Component of the origin recognition complex (ORC) that binds origins of replication.</text>
</comment>
<dbReference type="GO" id="GO:0005664">
    <property type="term" value="C:nuclear origin of replication recognition complex"/>
    <property type="evidence" value="ECO:0007669"/>
    <property type="project" value="EnsemblFungi"/>
</dbReference>
<dbReference type="InterPro" id="IPR016527">
    <property type="entry name" value="ORC4"/>
</dbReference>
<dbReference type="Proteomes" id="UP000005220">
    <property type="component" value="Chromosome 2"/>
</dbReference>
<evidence type="ECO:0000256" key="6">
    <source>
        <dbReference type="PIRNR" id="PIRNR007858"/>
    </source>
</evidence>
<dbReference type="FunFam" id="3.40.50.300:FF:001499">
    <property type="entry name" value="Origin recognition complex subunit 4, putative"/>
    <property type="match status" value="1"/>
</dbReference>
<evidence type="ECO:0000256" key="5">
    <source>
        <dbReference type="ARBA" id="ARBA00023242"/>
    </source>
</evidence>
<dbReference type="PANTHER" id="PTHR12087:SF0">
    <property type="entry name" value="ORIGIN RECOGNITION COMPLEX SUBUNIT 4"/>
    <property type="match status" value="1"/>
</dbReference>
<protein>
    <recommendedName>
        <fullName evidence="6">Origin recognition complex subunit 4</fullName>
    </recommendedName>
</protein>
<dbReference type="InterPro" id="IPR027417">
    <property type="entry name" value="P-loop_NTPase"/>
</dbReference>
<dbReference type="FunCoup" id="H2APQ0">
    <property type="interactions" value="847"/>
</dbReference>
<dbReference type="GO" id="GO:0006267">
    <property type="term" value="P:pre-replicative complex assembly involved in nuclear cell cycle DNA replication"/>
    <property type="evidence" value="ECO:0007669"/>
    <property type="project" value="EnsemblFungi"/>
</dbReference>
<dbReference type="OrthoDB" id="343623at2759"/>